<dbReference type="EMBL" id="RJSE01000007">
    <property type="protein sequence ID" value="RNL62080.1"/>
    <property type="molecule type" value="Genomic_DNA"/>
</dbReference>
<name>A0A3N0CF45_9ACTN</name>
<dbReference type="Proteomes" id="UP000267128">
    <property type="component" value="Unassembled WGS sequence"/>
</dbReference>
<reference evidence="3 4" key="1">
    <citation type="submission" date="2018-11" db="EMBL/GenBank/DDBJ databases">
        <authorList>
            <person name="Li F."/>
        </authorList>
    </citation>
    <scope>NUCLEOTIDE SEQUENCE [LARGE SCALE GENOMIC DNA]</scope>
    <source>
        <strain evidence="3 4">Gsoil 097</strain>
    </source>
</reference>
<accession>A0A3N0CF45</accession>
<organism evidence="3 4">
    <name type="scientific">Nocardioides marmoriginsengisoli</name>
    <dbReference type="NCBI Taxonomy" id="661483"/>
    <lineage>
        <taxon>Bacteria</taxon>
        <taxon>Bacillati</taxon>
        <taxon>Actinomycetota</taxon>
        <taxon>Actinomycetes</taxon>
        <taxon>Propionibacteriales</taxon>
        <taxon>Nocardioidaceae</taxon>
        <taxon>Nocardioides</taxon>
    </lineage>
</organism>
<feature type="compositionally biased region" description="Gly residues" evidence="1">
    <location>
        <begin position="49"/>
        <end position="58"/>
    </location>
</feature>
<gene>
    <name evidence="3" type="ORF">EFK50_09675</name>
</gene>
<comment type="caution">
    <text evidence="3">The sequence shown here is derived from an EMBL/GenBank/DDBJ whole genome shotgun (WGS) entry which is preliminary data.</text>
</comment>
<keyword evidence="2" id="KW-0732">Signal</keyword>
<sequence length="68" mass="6973">MRKPKYLARLAVAAILTTSAFAGMSGPANAADDSSTADTATTSWSIPKGDGGTKGGGYTTFRWDTGWG</sequence>
<protein>
    <recommendedName>
        <fullName evidence="5">Chitinase</fullName>
    </recommendedName>
</protein>
<feature type="region of interest" description="Disordered" evidence="1">
    <location>
        <begin position="26"/>
        <end position="58"/>
    </location>
</feature>
<evidence type="ECO:0000313" key="4">
    <source>
        <dbReference type="Proteomes" id="UP000267128"/>
    </source>
</evidence>
<feature type="chain" id="PRO_5018279458" description="Chitinase" evidence="2">
    <location>
        <begin position="31"/>
        <end position="68"/>
    </location>
</feature>
<proteinExistence type="predicted"/>
<evidence type="ECO:0000256" key="2">
    <source>
        <dbReference type="SAM" id="SignalP"/>
    </source>
</evidence>
<evidence type="ECO:0008006" key="5">
    <source>
        <dbReference type="Google" id="ProtNLM"/>
    </source>
</evidence>
<keyword evidence="4" id="KW-1185">Reference proteome</keyword>
<feature type="signal peptide" evidence="2">
    <location>
        <begin position="1"/>
        <end position="30"/>
    </location>
</feature>
<evidence type="ECO:0000256" key="1">
    <source>
        <dbReference type="SAM" id="MobiDB-lite"/>
    </source>
</evidence>
<evidence type="ECO:0000313" key="3">
    <source>
        <dbReference type="EMBL" id="RNL62080.1"/>
    </source>
</evidence>
<dbReference type="AlphaFoldDB" id="A0A3N0CF45"/>
<dbReference type="RefSeq" id="WP_123227375.1">
    <property type="nucleotide sequence ID" value="NZ_RJSE01000007.1"/>
</dbReference>
<feature type="compositionally biased region" description="Low complexity" evidence="1">
    <location>
        <begin position="30"/>
        <end position="43"/>
    </location>
</feature>